<dbReference type="RefSeq" id="WP_193082553.1">
    <property type="nucleotide sequence ID" value="NZ_CP045201.1"/>
</dbReference>
<evidence type="ECO:0000256" key="6">
    <source>
        <dbReference type="SAM" id="Phobius"/>
    </source>
</evidence>
<keyword evidence="5 6" id="KW-0472">Membrane</keyword>
<keyword evidence="8" id="KW-1185">Reference proteome</keyword>
<dbReference type="InterPro" id="IPR005495">
    <property type="entry name" value="LptG/LptF_permease"/>
</dbReference>
<dbReference type="EMBL" id="CP045201">
    <property type="protein sequence ID" value="QOL80236.1"/>
    <property type="molecule type" value="Genomic_DNA"/>
</dbReference>
<evidence type="ECO:0000256" key="3">
    <source>
        <dbReference type="ARBA" id="ARBA00022692"/>
    </source>
</evidence>
<name>A0A7L9WLH4_9RHOB</name>
<dbReference type="NCBIfam" id="TIGR04408">
    <property type="entry name" value="LptG_lptG"/>
    <property type="match status" value="1"/>
</dbReference>
<evidence type="ECO:0000313" key="8">
    <source>
        <dbReference type="Proteomes" id="UP000594118"/>
    </source>
</evidence>
<dbReference type="Pfam" id="PF03739">
    <property type="entry name" value="LptF_LptG"/>
    <property type="match status" value="1"/>
</dbReference>
<organism evidence="7 8">
    <name type="scientific">Pseudooceanicola spongiae</name>
    <dbReference type="NCBI Taxonomy" id="2613965"/>
    <lineage>
        <taxon>Bacteria</taxon>
        <taxon>Pseudomonadati</taxon>
        <taxon>Pseudomonadota</taxon>
        <taxon>Alphaproteobacteria</taxon>
        <taxon>Rhodobacterales</taxon>
        <taxon>Paracoccaceae</taxon>
        <taxon>Pseudooceanicola</taxon>
    </lineage>
</organism>
<evidence type="ECO:0000256" key="1">
    <source>
        <dbReference type="ARBA" id="ARBA00004651"/>
    </source>
</evidence>
<dbReference type="GO" id="GO:0015920">
    <property type="term" value="P:lipopolysaccharide transport"/>
    <property type="evidence" value="ECO:0007669"/>
    <property type="project" value="TreeGrafter"/>
</dbReference>
<dbReference type="GO" id="GO:0055085">
    <property type="term" value="P:transmembrane transport"/>
    <property type="evidence" value="ECO:0007669"/>
    <property type="project" value="InterPro"/>
</dbReference>
<keyword evidence="4 6" id="KW-1133">Transmembrane helix</keyword>
<keyword evidence="2" id="KW-1003">Cell membrane</keyword>
<protein>
    <submittedName>
        <fullName evidence="7">LPS export ABC transporter permease LptG</fullName>
    </submittedName>
</protein>
<dbReference type="GO" id="GO:0043190">
    <property type="term" value="C:ATP-binding cassette (ABC) transporter complex"/>
    <property type="evidence" value="ECO:0007669"/>
    <property type="project" value="InterPro"/>
</dbReference>
<dbReference type="PANTHER" id="PTHR33529:SF2">
    <property type="entry name" value="LIPOPOLYSACCHARIDE EXPORT SYSTEM PERMEASE PROTEIN LPTG"/>
    <property type="match status" value="1"/>
</dbReference>
<evidence type="ECO:0000256" key="2">
    <source>
        <dbReference type="ARBA" id="ARBA00022475"/>
    </source>
</evidence>
<feature type="transmembrane region" description="Helical" evidence="6">
    <location>
        <begin position="99"/>
        <end position="121"/>
    </location>
</feature>
<dbReference type="KEGG" id="pshq:F3W81_05000"/>
<dbReference type="InterPro" id="IPR030923">
    <property type="entry name" value="LptG"/>
</dbReference>
<keyword evidence="3 6" id="KW-0812">Transmembrane</keyword>
<evidence type="ECO:0000256" key="5">
    <source>
        <dbReference type="ARBA" id="ARBA00023136"/>
    </source>
</evidence>
<evidence type="ECO:0000313" key="7">
    <source>
        <dbReference type="EMBL" id="QOL80236.1"/>
    </source>
</evidence>
<feature type="transmembrane region" description="Helical" evidence="6">
    <location>
        <begin position="287"/>
        <end position="305"/>
    </location>
</feature>
<proteinExistence type="predicted"/>
<reference evidence="7 8" key="1">
    <citation type="submission" date="2019-10" db="EMBL/GenBank/DDBJ databases">
        <title>Pseudopuniceibacterium sp. HQ09 islated from Antarctica.</title>
        <authorList>
            <person name="Liao L."/>
            <person name="Su S."/>
            <person name="Chen B."/>
            <person name="Yu Y."/>
        </authorList>
    </citation>
    <scope>NUCLEOTIDE SEQUENCE [LARGE SCALE GENOMIC DNA]</scope>
    <source>
        <strain evidence="7 8">HQ09</strain>
    </source>
</reference>
<feature type="transmembrane region" description="Helical" evidence="6">
    <location>
        <begin position="317"/>
        <end position="337"/>
    </location>
</feature>
<feature type="transmembrane region" description="Helical" evidence="6">
    <location>
        <begin position="59"/>
        <end position="79"/>
    </location>
</feature>
<sequence length="370" mass="40509">MILHRYFARRFLRAFLGIFAVFFLLTGMIDLVEQMRKLSNVDVSLGRVLELVLLNIPKGIYDILPLIMILATLALFLTLARSSELVVVRAAGRSALHTLVSPLIVAFVIGVLTVAVLNPIVASTSTRYTDLYEKYRSGGADTLSLSAEGLWLRQGGDEGQTVIRAARANPQATELYDVTMLTYAPQTPTGGGGPVRRIEAAKAQLVRGAWALQDVKIWPLENGVNSEAGSQQMATYELPSTLTEERIRDSFGEPSAIPIWELPAYIAQLEQAGFSARRHSVWFQMELARPLFLVAMVMIASAFTMRPARFGKTGEAVTATILLGFTLYYIRNFAQVLGENGQIPILLAAWAPPVASVLLAIGILLQMEDG</sequence>
<comment type="subcellular location">
    <subcellularLocation>
        <location evidence="1">Cell membrane</location>
        <topology evidence="1">Multi-pass membrane protein</topology>
    </subcellularLocation>
</comment>
<evidence type="ECO:0000256" key="4">
    <source>
        <dbReference type="ARBA" id="ARBA00022989"/>
    </source>
</evidence>
<dbReference type="PANTHER" id="PTHR33529">
    <property type="entry name" value="SLR0882 PROTEIN-RELATED"/>
    <property type="match status" value="1"/>
</dbReference>
<dbReference type="AlphaFoldDB" id="A0A7L9WLH4"/>
<accession>A0A7L9WLH4</accession>
<gene>
    <name evidence="7" type="primary">lptG</name>
    <name evidence="7" type="ORF">F3W81_05000</name>
</gene>
<dbReference type="Proteomes" id="UP000594118">
    <property type="component" value="Chromosome"/>
</dbReference>
<feature type="transmembrane region" description="Helical" evidence="6">
    <location>
        <begin position="343"/>
        <end position="365"/>
    </location>
</feature>
<feature type="transmembrane region" description="Helical" evidence="6">
    <location>
        <begin position="12"/>
        <end position="32"/>
    </location>
</feature>